<gene>
    <name evidence="2" type="ORF">CR205_06510</name>
</gene>
<proteinExistence type="predicted"/>
<feature type="transmembrane region" description="Helical" evidence="1">
    <location>
        <begin position="12"/>
        <end position="39"/>
    </location>
</feature>
<feature type="transmembrane region" description="Helical" evidence="1">
    <location>
        <begin position="327"/>
        <end position="345"/>
    </location>
</feature>
<feature type="transmembrane region" description="Helical" evidence="1">
    <location>
        <begin position="186"/>
        <end position="203"/>
    </location>
</feature>
<dbReference type="InterPro" id="IPR007820">
    <property type="entry name" value="AbrB_fam"/>
</dbReference>
<dbReference type="GO" id="GO:0016020">
    <property type="term" value="C:membrane"/>
    <property type="evidence" value="ECO:0007669"/>
    <property type="project" value="InterPro"/>
</dbReference>
<comment type="caution">
    <text evidence="2">The sequence shown here is derived from an EMBL/GenBank/DDBJ whole genome shotgun (WGS) entry which is preliminary data.</text>
</comment>
<dbReference type="Proteomes" id="UP000248066">
    <property type="component" value="Unassembled WGS sequence"/>
</dbReference>
<dbReference type="OrthoDB" id="5460360at2"/>
<feature type="transmembrane region" description="Helical" evidence="1">
    <location>
        <begin position="142"/>
        <end position="166"/>
    </location>
</feature>
<feature type="transmembrane region" description="Helical" evidence="1">
    <location>
        <begin position="85"/>
        <end position="106"/>
    </location>
</feature>
<organism evidence="2 3">
    <name type="scientific">Alteribacter lacisalsi</name>
    <dbReference type="NCBI Taxonomy" id="2045244"/>
    <lineage>
        <taxon>Bacteria</taxon>
        <taxon>Bacillati</taxon>
        <taxon>Bacillota</taxon>
        <taxon>Bacilli</taxon>
        <taxon>Bacillales</taxon>
        <taxon>Bacillaceae</taxon>
        <taxon>Alteribacter</taxon>
    </lineage>
</organism>
<dbReference type="PANTHER" id="PTHR38457">
    <property type="entry name" value="REGULATOR ABRB-RELATED"/>
    <property type="match status" value="1"/>
</dbReference>
<dbReference type="Pfam" id="PF05145">
    <property type="entry name" value="AbrB"/>
    <property type="match status" value="1"/>
</dbReference>
<dbReference type="EMBL" id="PDOF01000001">
    <property type="protein sequence ID" value="PYZ98243.1"/>
    <property type="molecule type" value="Genomic_DNA"/>
</dbReference>
<protein>
    <recommendedName>
        <fullName evidence="4">AbrB family transcriptional regulator</fullName>
    </recommendedName>
</protein>
<evidence type="ECO:0000313" key="2">
    <source>
        <dbReference type="EMBL" id="PYZ98243.1"/>
    </source>
</evidence>
<evidence type="ECO:0000256" key="1">
    <source>
        <dbReference type="SAM" id="Phobius"/>
    </source>
</evidence>
<feature type="transmembrane region" description="Helical" evidence="1">
    <location>
        <begin position="232"/>
        <end position="252"/>
    </location>
</feature>
<dbReference type="InterPro" id="IPR017516">
    <property type="entry name" value="AbrB_dup"/>
</dbReference>
<name>A0A2W0H8P8_9BACI</name>
<evidence type="ECO:0008006" key="4">
    <source>
        <dbReference type="Google" id="ProtNLM"/>
    </source>
</evidence>
<keyword evidence="1" id="KW-0472">Membrane</keyword>
<reference evidence="2 3" key="1">
    <citation type="submission" date="2017-10" db="EMBL/GenBank/DDBJ databases">
        <title>Bacillus sp. nov., a halophilic bacterium isolated from a Yangshapao Lake.</title>
        <authorList>
            <person name="Wang H."/>
        </authorList>
    </citation>
    <scope>NUCLEOTIDE SEQUENCE [LARGE SCALE GENOMIC DNA]</scope>
    <source>
        <strain evidence="2 3">YSP-3</strain>
    </source>
</reference>
<feature type="transmembrane region" description="Helical" evidence="1">
    <location>
        <begin position="291"/>
        <end position="315"/>
    </location>
</feature>
<dbReference type="PIRSF" id="PIRSF038991">
    <property type="entry name" value="Protein_AbrB"/>
    <property type="match status" value="1"/>
</dbReference>
<keyword evidence="1" id="KW-0812">Transmembrane</keyword>
<keyword evidence="3" id="KW-1185">Reference proteome</keyword>
<dbReference type="PANTHER" id="PTHR38457:SF1">
    <property type="entry name" value="REGULATOR ABRB-RELATED"/>
    <property type="match status" value="1"/>
</dbReference>
<evidence type="ECO:0000313" key="3">
    <source>
        <dbReference type="Proteomes" id="UP000248066"/>
    </source>
</evidence>
<feature type="transmembrane region" description="Helical" evidence="1">
    <location>
        <begin position="264"/>
        <end position="285"/>
    </location>
</feature>
<dbReference type="NCBIfam" id="TIGR03082">
    <property type="entry name" value="Gneg_AbrB_dup"/>
    <property type="match status" value="1"/>
</dbReference>
<keyword evidence="1" id="KW-1133">Transmembrane helix</keyword>
<dbReference type="AlphaFoldDB" id="A0A2W0H8P8"/>
<sequence>MVNRNILRFIETVLIGIAGGALFAYLALPLPWVLGPLAFVMIWQGFTKRNAFWPEPVKNGGFLTLGLYFGLYFTASTFATVVPYLIPYISATLLLILSSIVLATAVTRWINVDKITSVFGSIPGGLSEMAIASEAMKANTSLVVIFQTVRLIAVLFTVPFIIIYAFSDGSSRQGAGMPLHDGAVPWGPEALWLVIPAAAGILFKDRIPAGIVILPLMLTALINITVTSLPSLPVLVLIAAQIAVGIGLGKRISFEDLKLGGKYCLVYFGIAVSLIGISFALGAGLAQMTTLNLATALLSVAPGGLVEMVLTASVVGGDPAVVSALQLTRLLVIIVLVPPALKWYFRRSLQTS</sequence>
<accession>A0A2W0H8P8</accession>
<dbReference type="GO" id="GO:0010468">
    <property type="term" value="P:regulation of gene expression"/>
    <property type="evidence" value="ECO:0007669"/>
    <property type="project" value="InterPro"/>
</dbReference>